<protein>
    <submittedName>
        <fullName evidence="2">Uncharacterized protein</fullName>
    </submittedName>
</protein>
<dbReference type="OrthoDB" id="3218130at2759"/>
<reference evidence="3" key="1">
    <citation type="journal article" date="2014" name="Genome Announc.">
        <title>Draft genome sequence of the plant-pathogenic soil fungus Rhizoctonia solani anastomosis group 3 strain Rhs1AP.</title>
        <authorList>
            <person name="Cubeta M.A."/>
            <person name="Thomas E."/>
            <person name="Dean R.A."/>
            <person name="Jabaji S."/>
            <person name="Neate S.M."/>
            <person name="Tavantzis S."/>
            <person name="Toda T."/>
            <person name="Vilgalys R."/>
            <person name="Bharathan N."/>
            <person name="Fedorova-Abrams N."/>
            <person name="Pakala S.B."/>
            <person name="Pakala S.M."/>
            <person name="Zafar N."/>
            <person name="Joardar V."/>
            <person name="Losada L."/>
            <person name="Nierman W.C."/>
        </authorList>
    </citation>
    <scope>NUCLEOTIDE SEQUENCE [LARGE SCALE GENOMIC DNA]</scope>
    <source>
        <strain evidence="3">AG-3</strain>
    </source>
</reference>
<sequence length="517" mass="57026">MEVRVSPTPIIRAQVLNNVSNNLQEATKNLAAPRPPIAPSTFYASNARMSPSADVANNGAENIPTNSPIGLSSAPLQTSPQAVTLSLVARNYASPIGSINSSLRELLSSTPSHAVSTAGTPARMSPQAINSNRPQVITRPIPPNTLYAHNSTQPPSIPPNVPVLSHLPRQGLGVYSVDYSGRQSGGNLSPEDQEDTGENADDEDEEAMEEEMISSVYEDNNDARWHKLYGMIRQMATTQTNLALDVQRLNSHVQDPSKRSEQDGHGGGGTYVSPPDPPKPINWDQSVVCDTQAGRCMCARREVFLASLIRGMLGSMIKRTSNRDPLPHPPPASLRAPTEENFGIRGDENERSPFNQMAAKIVAEKIERDQPDLLTTTEKQELRAKVTKHIKYLCRRYKDDNRPDAEEFNQKRLKRCSAGSRKRQLYETRLQTLDRFPAALGKHRRLIVHLGVDGTSSDEEDYRNPGIYKIKRKPELSTKVTQLKRNLDFVYALYFKGPGSKGSQSLASLELGSKAFT</sequence>
<comment type="caution">
    <text evidence="2">The sequence shown here is derived from an EMBL/GenBank/DDBJ whole genome shotgun (WGS) entry which is preliminary data.</text>
</comment>
<dbReference type="Proteomes" id="UP000030108">
    <property type="component" value="Unassembled WGS sequence"/>
</dbReference>
<gene>
    <name evidence="2" type="ORF">RSOL_362000</name>
</gene>
<evidence type="ECO:0000256" key="1">
    <source>
        <dbReference type="SAM" id="MobiDB-lite"/>
    </source>
</evidence>
<feature type="non-terminal residue" evidence="2">
    <location>
        <position position="517"/>
    </location>
</feature>
<feature type="compositionally biased region" description="Acidic residues" evidence="1">
    <location>
        <begin position="191"/>
        <end position="212"/>
    </location>
</feature>
<feature type="region of interest" description="Disordered" evidence="1">
    <location>
        <begin position="319"/>
        <end position="339"/>
    </location>
</feature>
<proteinExistence type="predicted"/>
<feature type="region of interest" description="Disordered" evidence="1">
    <location>
        <begin position="251"/>
        <end position="283"/>
    </location>
</feature>
<dbReference type="AlphaFoldDB" id="X8JAQ5"/>
<accession>X8JAQ5</accession>
<organism evidence="2 3">
    <name type="scientific">Rhizoctonia solani AG-3 Rhs1AP</name>
    <dbReference type="NCBI Taxonomy" id="1086054"/>
    <lineage>
        <taxon>Eukaryota</taxon>
        <taxon>Fungi</taxon>
        <taxon>Dikarya</taxon>
        <taxon>Basidiomycota</taxon>
        <taxon>Agaricomycotina</taxon>
        <taxon>Agaricomycetes</taxon>
        <taxon>Cantharellales</taxon>
        <taxon>Ceratobasidiaceae</taxon>
        <taxon>Rhizoctonia</taxon>
    </lineage>
</organism>
<feature type="region of interest" description="Disordered" evidence="1">
    <location>
        <begin position="110"/>
        <end position="212"/>
    </location>
</feature>
<feature type="compositionally biased region" description="Basic and acidic residues" evidence="1">
    <location>
        <begin position="255"/>
        <end position="264"/>
    </location>
</feature>
<name>X8JAQ5_9AGAM</name>
<evidence type="ECO:0000313" key="3">
    <source>
        <dbReference type="Proteomes" id="UP000030108"/>
    </source>
</evidence>
<dbReference type="EMBL" id="JATN01000319">
    <property type="protein sequence ID" value="EUC60719.1"/>
    <property type="molecule type" value="Genomic_DNA"/>
</dbReference>
<evidence type="ECO:0000313" key="2">
    <source>
        <dbReference type="EMBL" id="EUC60719.1"/>
    </source>
</evidence>
<feature type="compositionally biased region" description="Polar residues" evidence="1">
    <location>
        <begin position="110"/>
        <end position="119"/>
    </location>
</feature>